<reference evidence="2" key="1">
    <citation type="journal article" date="2024" name="Int. J. Syst. Evol. Microbiol.">
        <title>Polycladomyces zharkentensis sp. nov., a novel thermophilic cellulose- and starch-degrading member of the Bacillota from a geothermal aquifer in Kazakhstan.</title>
        <authorList>
            <person name="Mashzhan A."/>
            <person name="Kistaubayeva A."/>
            <person name="Javier-Lopez R."/>
            <person name="Bissenova U."/>
            <person name="Bissenbay A."/>
            <person name="Birkeland N.K."/>
        </authorList>
    </citation>
    <scope>NUCLEOTIDE SEQUENCE</scope>
    <source>
        <strain evidence="2">ZKZ2T</strain>
    </source>
</reference>
<sequence>MMRTYKFKLEPTKEQIEKIEWTLGMCRWL</sequence>
<organism evidence="2 3">
    <name type="scientific">Polycladomyces zharkentensis</name>
    <dbReference type="NCBI Taxonomy" id="2807616"/>
    <lineage>
        <taxon>Bacteria</taxon>
        <taxon>Bacillati</taxon>
        <taxon>Bacillota</taxon>
        <taxon>Bacilli</taxon>
        <taxon>Bacillales</taxon>
        <taxon>Thermoactinomycetaceae</taxon>
        <taxon>Polycladomyces</taxon>
    </lineage>
</organism>
<protein>
    <submittedName>
        <fullName evidence="2">Helix-turn-helix domain-containing protein</fullName>
    </submittedName>
</protein>
<evidence type="ECO:0000259" key="1">
    <source>
        <dbReference type="Pfam" id="PF12323"/>
    </source>
</evidence>
<dbReference type="EMBL" id="JAFHAP010000020">
    <property type="protein sequence ID" value="MBN2910983.1"/>
    <property type="molecule type" value="Genomic_DNA"/>
</dbReference>
<evidence type="ECO:0000313" key="2">
    <source>
        <dbReference type="EMBL" id="MBN2910983.1"/>
    </source>
</evidence>
<evidence type="ECO:0000313" key="3">
    <source>
        <dbReference type="Proteomes" id="UP001177120"/>
    </source>
</evidence>
<dbReference type="Proteomes" id="UP001177120">
    <property type="component" value="Unassembled WGS sequence"/>
</dbReference>
<name>A0ABS2WN44_9BACL</name>
<comment type="caution">
    <text evidence="2">The sequence shown here is derived from an EMBL/GenBank/DDBJ whole genome shotgun (WGS) entry which is preliminary data.</text>
</comment>
<dbReference type="Pfam" id="PF12323">
    <property type="entry name" value="HTH_OrfB_IS605"/>
    <property type="match status" value="1"/>
</dbReference>
<dbReference type="InterPro" id="IPR021027">
    <property type="entry name" value="Transposase_put_HTH"/>
</dbReference>
<dbReference type="RefSeq" id="WP_205497408.1">
    <property type="nucleotide sequence ID" value="NZ_JAFHAP010000020.1"/>
</dbReference>
<accession>A0ABS2WN44</accession>
<keyword evidence="3" id="KW-1185">Reference proteome</keyword>
<gene>
    <name evidence="2" type="ORF">JQC72_15930</name>
</gene>
<proteinExistence type="predicted"/>
<feature type="domain" description="Transposase putative helix-turn-helix" evidence="1">
    <location>
        <begin position="1"/>
        <end position="28"/>
    </location>
</feature>